<name>A0A081K620_9GAMM</name>
<dbReference type="InterPro" id="IPR036237">
    <property type="entry name" value="Xyl_isomerase-like_sf"/>
</dbReference>
<dbReference type="STRING" id="305900.GV64_01525"/>
<keyword evidence="3" id="KW-1185">Reference proteome</keyword>
<reference evidence="2 3" key="1">
    <citation type="submission" date="2014-06" db="EMBL/GenBank/DDBJ databases">
        <title>Whole Genome Sequences of Three Symbiotic Endozoicomonas Bacteria.</title>
        <authorList>
            <person name="Neave M.J."/>
            <person name="Apprill A."/>
            <person name="Voolstra C.R."/>
        </authorList>
    </citation>
    <scope>NUCLEOTIDE SEQUENCE [LARGE SCALE GENOMIC DNA]</scope>
    <source>
        <strain evidence="2 3">DSM 22380</strain>
    </source>
</reference>
<dbReference type="GO" id="GO:0016853">
    <property type="term" value="F:isomerase activity"/>
    <property type="evidence" value="ECO:0007669"/>
    <property type="project" value="UniProtKB-KW"/>
</dbReference>
<evidence type="ECO:0000313" key="3">
    <source>
        <dbReference type="Proteomes" id="UP000027997"/>
    </source>
</evidence>
<organism evidence="2 3">
    <name type="scientific">Endozoicomonas elysicola</name>
    <dbReference type="NCBI Taxonomy" id="305900"/>
    <lineage>
        <taxon>Bacteria</taxon>
        <taxon>Pseudomonadati</taxon>
        <taxon>Pseudomonadota</taxon>
        <taxon>Gammaproteobacteria</taxon>
        <taxon>Oceanospirillales</taxon>
        <taxon>Endozoicomonadaceae</taxon>
        <taxon>Endozoicomonas</taxon>
    </lineage>
</organism>
<dbReference type="Gene3D" id="3.20.20.150">
    <property type="entry name" value="Divalent-metal-dependent TIM barrel enzymes"/>
    <property type="match status" value="1"/>
</dbReference>
<dbReference type="Proteomes" id="UP000027997">
    <property type="component" value="Unassembled WGS sequence"/>
</dbReference>
<protein>
    <submittedName>
        <fullName evidence="2">Xylose isomerase</fullName>
    </submittedName>
</protein>
<evidence type="ECO:0000259" key="1">
    <source>
        <dbReference type="Pfam" id="PF01261"/>
    </source>
</evidence>
<dbReference type="PANTHER" id="PTHR12110">
    <property type="entry name" value="HYDROXYPYRUVATE ISOMERASE"/>
    <property type="match status" value="1"/>
</dbReference>
<feature type="domain" description="Xylose isomerase-like TIM barrel" evidence="1">
    <location>
        <begin position="19"/>
        <end position="255"/>
    </location>
</feature>
<dbReference type="InterPro" id="IPR013022">
    <property type="entry name" value="Xyl_isomerase-like_TIM-brl"/>
</dbReference>
<keyword evidence="2" id="KW-0413">Isomerase</keyword>
<dbReference type="Pfam" id="PF01261">
    <property type="entry name" value="AP_endonuc_2"/>
    <property type="match status" value="1"/>
</dbReference>
<dbReference type="SUPFAM" id="SSF51658">
    <property type="entry name" value="Xylose isomerase-like"/>
    <property type="match status" value="1"/>
</dbReference>
<dbReference type="RefSeq" id="WP_020581969.1">
    <property type="nucleotide sequence ID" value="NZ_JOJP01000001.1"/>
</dbReference>
<evidence type="ECO:0000313" key="2">
    <source>
        <dbReference type="EMBL" id="KEI69596.1"/>
    </source>
</evidence>
<sequence length="293" mass="32796">MPFALHGMCSLHNNIVSDIRLAKETGYEGLEIHTEKLWRYINAGLTAEHLKHLLDKAHIKPTAIDIVGSVEASDRATQQKVFQEVETLCQFASTIGAPTIQLNAFEALNGLSVEDNIQITARNIREIADIGQQYGIRFQYEGAAWTPIAKLDDYLRLHDAVSCDNFGFVLDTWHFWACRGATPDEMAQLPVELIYNVHLSDGLRPEEGSPWVDERELRGCLLGEGNIPLQEWVDAIKSTGYQGFYSGEFLNDQLWESDHYEVASKMLASMQTLVLGAAEMTITNKTTAMPTVH</sequence>
<gene>
    <name evidence="2" type="ORF">GV64_01525</name>
</gene>
<dbReference type="PANTHER" id="PTHR12110:SF21">
    <property type="entry name" value="XYLOSE ISOMERASE-LIKE TIM BARREL DOMAIN-CONTAINING PROTEIN"/>
    <property type="match status" value="1"/>
</dbReference>
<dbReference type="EMBL" id="JOJP01000001">
    <property type="protein sequence ID" value="KEI69596.1"/>
    <property type="molecule type" value="Genomic_DNA"/>
</dbReference>
<dbReference type="AlphaFoldDB" id="A0A081K620"/>
<proteinExistence type="predicted"/>
<dbReference type="eggNOG" id="COG1082">
    <property type="taxonomic scope" value="Bacteria"/>
</dbReference>
<comment type="caution">
    <text evidence="2">The sequence shown here is derived from an EMBL/GenBank/DDBJ whole genome shotgun (WGS) entry which is preliminary data.</text>
</comment>
<dbReference type="InterPro" id="IPR050312">
    <property type="entry name" value="IolE/XylAMocC-like"/>
</dbReference>
<accession>A0A081K620</accession>